<keyword evidence="2" id="KW-1185">Reference proteome</keyword>
<accession>A0ACB9ZDM5</accession>
<dbReference type="Proteomes" id="UP001497700">
    <property type="component" value="Unassembled WGS sequence"/>
</dbReference>
<name>A0ACB9ZDM5_9PEZI</name>
<sequence>MEQTKALNALEPYLALTKSATAPRAAADLVTQATSNPNTYVFAELLQTPQIQALSQSPEYSPYLRLLEIFSYGTFAEYLAASPTSSSSSPSSPSPQQLPRLNDAQALKLRQLSLLTLARDPRSLTYASLQRDLGLADARAVEDLVVGAVYADLLSARLDPRRAAVHVSGVSPLRDLAPDSGPAVLGALRAWSGRCAGTLAGLEAQVAAIRDAAARRQDERKAWEDTQARLVEEARNGSGEDRGGSAAVSGGGNGSGGGVHGRGQSRLLETAMSRLRGAHAAGQRSVKRPGGSLDAGHDDDEAMDLDEEEPDDGEGGGSSARGGSLAAGKQRASRRKL</sequence>
<gene>
    <name evidence="1" type="ORF">F4820DRAFT_363814</name>
</gene>
<protein>
    <submittedName>
        <fullName evidence="1">PCI domain-containing protein</fullName>
    </submittedName>
</protein>
<organism evidence="1 2">
    <name type="scientific">Hypoxylon rubiginosum</name>
    <dbReference type="NCBI Taxonomy" id="110542"/>
    <lineage>
        <taxon>Eukaryota</taxon>
        <taxon>Fungi</taxon>
        <taxon>Dikarya</taxon>
        <taxon>Ascomycota</taxon>
        <taxon>Pezizomycotina</taxon>
        <taxon>Sordariomycetes</taxon>
        <taxon>Xylariomycetidae</taxon>
        <taxon>Xylariales</taxon>
        <taxon>Hypoxylaceae</taxon>
        <taxon>Hypoxylon</taxon>
    </lineage>
</organism>
<dbReference type="EMBL" id="MU393428">
    <property type="protein sequence ID" value="KAI4869671.1"/>
    <property type="molecule type" value="Genomic_DNA"/>
</dbReference>
<reference evidence="1 2" key="1">
    <citation type="journal article" date="2022" name="New Phytol.">
        <title>Ecological generalism drives hyperdiversity of secondary metabolite gene clusters in xylarialean endophytes.</title>
        <authorList>
            <person name="Franco M.E.E."/>
            <person name="Wisecaver J.H."/>
            <person name="Arnold A.E."/>
            <person name="Ju Y.M."/>
            <person name="Slot J.C."/>
            <person name="Ahrendt S."/>
            <person name="Moore L.P."/>
            <person name="Eastman K.E."/>
            <person name="Scott K."/>
            <person name="Konkel Z."/>
            <person name="Mondo S.J."/>
            <person name="Kuo A."/>
            <person name="Hayes R.D."/>
            <person name="Haridas S."/>
            <person name="Andreopoulos B."/>
            <person name="Riley R."/>
            <person name="LaButti K."/>
            <person name="Pangilinan J."/>
            <person name="Lipzen A."/>
            <person name="Amirebrahimi M."/>
            <person name="Yan J."/>
            <person name="Adam C."/>
            <person name="Keymanesh K."/>
            <person name="Ng V."/>
            <person name="Louie K."/>
            <person name="Northen T."/>
            <person name="Drula E."/>
            <person name="Henrissat B."/>
            <person name="Hsieh H.M."/>
            <person name="Youens-Clark K."/>
            <person name="Lutzoni F."/>
            <person name="Miadlikowska J."/>
            <person name="Eastwood D.C."/>
            <person name="Hamelin R.C."/>
            <person name="Grigoriev I.V."/>
            <person name="U'Ren J.M."/>
        </authorList>
    </citation>
    <scope>NUCLEOTIDE SEQUENCE [LARGE SCALE GENOMIC DNA]</scope>
    <source>
        <strain evidence="1 2">CBS 119005</strain>
    </source>
</reference>
<evidence type="ECO:0000313" key="1">
    <source>
        <dbReference type="EMBL" id="KAI4869671.1"/>
    </source>
</evidence>
<proteinExistence type="predicted"/>
<comment type="caution">
    <text evidence="1">The sequence shown here is derived from an EMBL/GenBank/DDBJ whole genome shotgun (WGS) entry which is preliminary data.</text>
</comment>
<evidence type="ECO:0000313" key="2">
    <source>
        <dbReference type="Proteomes" id="UP001497700"/>
    </source>
</evidence>